<dbReference type="InterPro" id="IPR051139">
    <property type="entry name" value="Mediator_complx_sub13"/>
</dbReference>
<accession>A0A183HBQ0</accession>
<dbReference type="InterPro" id="IPR009401">
    <property type="entry name" value="Med13_C"/>
</dbReference>
<evidence type="ECO:0000256" key="4">
    <source>
        <dbReference type="ARBA" id="ARBA00022491"/>
    </source>
</evidence>
<dbReference type="WBParaSite" id="OFLC_0000491101-mRNA-1">
    <property type="protein sequence ID" value="OFLC_0000491101-mRNA-1"/>
    <property type="gene ID" value="OFLC_0000491101"/>
</dbReference>
<evidence type="ECO:0000259" key="10">
    <source>
        <dbReference type="Pfam" id="PF06333"/>
    </source>
</evidence>
<evidence type="ECO:0000313" key="13">
    <source>
        <dbReference type="WBParaSite" id="OFLC_0000491101-mRNA-1"/>
    </source>
</evidence>
<organism evidence="13">
    <name type="scientific">Onchocerca flexuosa</name>
    <dbReference type="NCBI Taxonomy" id="387005"/>
    <lineage>
        <taxon>Eukaryota</taxon>
        <taxon>Metazoa</taxon>
        <taxon>Ecdysozoa</taxon>
        <taxon>Nematoda</taxon>
        <taxon>Chromadorea</taxon>
        <taxon>Rhabditida</taxon>
        <taxon>Spirurina</taxon>
        <taxon>Spiruromorpha</taxon>
        <taxon>Filarioidea</taxon>
        <taxon>Onchocercidae</taxon>
        <taxon>Onchocerca</taxon>
    </lineage>
</organism>
<dbReference type="GO" id="GO:0045944">
    <property type="term" value="P:positive regulation of transcription by RNA polymerase II"/>
    <property type="evidence" value="ECO:0007669"/>
    <property type="project" value="TreeGrafter"/>
</dbReference>
<gene>
    <name evidence="11" type="ORF">OFLC_LOCUS4914</name>
</gene>
<evidence type="ECO:0000256" key="7">
    <source>
        <dbReference type="ARBA" id="ARBA00023163"/>
    </source>
</evidence>
<reference evidence="13" key="1">
    <citation type="submission" date="2016-06" db="UniProtKB">
        <authorList>
            <consortium name="WormBaseParasite"/>
        </authorList>
    </citation>
    <scope>IDENTIFICATION</scope>
</reference>
<keyword evidence="12" id="KW-1185">Reference proteome</keyword>
<keyword evidence="4 9" id="KW-0678">Repressor</keyword>
<dbReference type="EMBL" id="UZAJ01003977">
    <property type="protein sequence ID" value="VDO41423.1"/>
    <property type="molecule type" value="Genomic_DNA"/>
</dbReference>
<dbReference type="PANTHER" id="PTHR48249:SF3">
    <property type="entry name" value="MEDIATOR OF RNA POLYMERASE II TRANSCRIPTION SUBUNIT 13"/>
    <property type="match status" value="1"/>
</dbReference>
<keyword evidence="8 9" id="KW-0539">Nucleus</keyword>
<dbReference type="STRING" id="387005.A0A183HBQ0"/>
<dbReference type="AlphaFoldDB" id="A0A183HBQ0"/>
<evidence type="ECO:0000313" key="11">
    <source>
        <dbReference type="EMBL" id="VDO41423.1"/>
    </source>
</evidence>
<evidence type="ECO:0000256" key="5">
    <source>
        <dbReference type="ARBA" id="ARBA00023015"/>
    </source>
</evidence>
<protein>
    <recommendedName>
        <fullName evidence="3 9">Mediator of RNA polymerase II transcription subunit 13</fullName>
    </recommendedName>
</protein>
<keyword evidence="6 9" id="KW-0010">Activator</keyword>
<evidence type="ECO:0000256" key="1">
    <source>
        <dbReference type="ARBA" id="ARBA00004123"/>
    </source>
</evidence>
<evidence type="ECO:0000313" key="12">
    <source>
        <dbReference type="Proteomes" id="UP000267606"/>
    </source>
</evidence>
<dbReference type="GO" id="GO:0016592">
    <property type="term" value="C:mediator complex"/>
    <property type="evidence" value="ECO:0007669"/>
    <property type="project" value="InterPro"/>
</dbReference>
<comment type="subunit">
    <text evidence="9">Component of the Mediator complex.</text>
</comment>
<evidence type="ECO:0000256" key="3">
    <source>
        <dbReference type="ARBA" id="ARBA00019618"/>
    </source>
</evidence>
<evidence type="ECO:0000256" key="6">
    <source>
        <dbReference type="ARBA" id="ARBA00023159"/>
    </source>
</evidence>
<reference evidence="11 12" key="2">
    <citation type="submission" date="2018-11" db="EMBL/GenBank/DDBJ databases">
        <authorList>
            <consortium name="Pathogen Informatics"/>
        </authorList>
    </citation>
    <scope>NUCLEOTIDE SEQUENCE [LARGE SCALE GENOMIC DNA]</scope>
</reference>
<evidence type="ECO:0000256" key="8">
    <source>
        <dbReference type="ARBA" id="ARBA00023242"/>
    </source>
</evidence>
<comment type="function">
    <text evidence="9">Component of the Mediator complex, a coactivator involved in regulated transcription of nearly all RNA polymerase II-dependent genes. Mediator functions as a bridge to convey information from gene-specific regulatory proteins to the basal RNA polymerase II transcription machinery. Mediator is recruited to promoters by direct interactions with regulatory proteins and serves as a scaffold for the assembly of a functional preinitiation complex with RNA polymerase II and the general transcription factors.</text>
</comment>
<evidence type="ECO:0000256" key="9">
    <source>
        <dbReference type="RuleBase" id="RU364134"/>
    </source>
</evidence>
<dbReference type="Proteomes" id="UP000267606">
    <property type="component" value="Unassembled WGS sequence"/>
</dbReference>
<dbReference type="Pfam" id="PF06333">
    <property type="entry name" value="Med13_C"/>
    <property type="match status" value="1"/>
</dbReference>
<comment type="subcellular location">
    <subcellularLocation>
        <location evidence="1 9">Nucleus</location>
    </subcellularLocation>
</comment>
<evidence type="ECO:0000256" key="2">
    <source>
        <dbReference type="ARBA" id="ARBA00009354"/>
    </source>
</evidence>
<proteinExistence type="inferred from homology"/>
<keyword evidence="5 9" id="KW-0805">Transcription regulation</keyword>
<dbReference type="GO" id="GO:0003713">
    <property type="term" value="F:transcription coactivator activity"/>
    <property type="evidence" value="ECO:0007669"/>
    <property type="project" value="TreeGrafter"/>
</dbReference>
<comment type="similarity">
    <text evidence="2 9">Belongs to the Mediator complex subunit 13 family.</text>
</comment>
<name>A0A183HBQ0_9BILA</name>
<feature type="domain" description="Mediator complex subunit Med13 C-terminal" evidence="10">
    <location>
        <begin position="19"/>
        <end position="258"/>
    </location>
</feature>
<dbReference type="PANTHER" id="PTHR48249">
    <property type="entry name" value="MEDIATOR OF RNA POLYMERASE II TRANSCRIPTION SUBUNIT 13"/>
    <property type="match status" value="1"/>
</dbReference>
<keyword evidence="7 9" id="KW-0804">Transcription</keyword>
<sequence length="270" mass="29843">MKHVCRACHVMPGTSEVPGVLSACLVSLEPEAHLRVFPSSFQHDDRFLKNSRYRTLTTPDDTSCTHILVFPTSPELNLDHQGGNGVAELEEDDFSNLLTEEIGEEFSELIGNGEDLMTNGTGPPQQSTNFRLGGNTGIPSDYADVSIENQPLATGYYISTAPASDLPEWFWSACPSAKRRNPVHLKSSLHLNTPNVQQGDDISSFGKGTEACHHQLDSQATADVLRYVLEMYNALSWLNIDLISGERRSCLPIHIQALMWLCNAVNRFIN</sequence>